<reference evidence="12" key="1">
    <citation type="submission" date="1998-09" db="EMBL/GenBank/DDBJ databases">
        <title>Sequencing the distal X chromosome of Drosophila melanogaster.</title>
        <authorList>
            <person name="Murphy L."/>
            <person name="Harris D."/>
            <person name="Barrell B."/>
        </authorList>
    </citation>
    <scope>NUCLEOTIDE SEQUENCE</scope>
</reference>
<comment type="similarity">
    <text evidence="2">Belongs to the FAD-dependent oxidoreductase family.</text>
</comment>
<dbReference type="Gene3D" id="2.102.10.10">
    <property type="entry name" value="Rieske [2Fe-2S] iron-sulphur domain"/>
    <property type="match status" value="1"/>
</dbReference>
<dbReference type="PRINTS" id="PR00368">
    <property type="entry name" value="FADPNR"/>
</dbReference>
<dbReference type="FunFam" id="2.102.10.10:FF:000003">
    <property type="entry name" value="apoptosis-inducing factor 3 isoform X2"/>
    <property type="match status" value="1"/>
</dbReference>
<dbReference type="InterPro" id="IPR016156">
    <property type="entry name" value="FAD/NAD-linked_Rdtase_dimer_sf"/>
</dbReference>
<evidence type="ECO:0000256" key="4">
    <source>
        <dbReference type="ARBA" id="ARBA00022714"/>
    </source>
</evidence>
<evidence type="ECO:0000256" key="10">
    <source>
        <dbReference type="SAM" id="MobiDB-lite"/>
    </source>
</evidence>
<evidence type="ECO:0000256" key="8">
    <source>
        <dbReference type="ARBA" id="ARBA00023004"/>
    </source>
</evidence>
<dbReference type="SUPFAM" id="SSF50022">
    <property type="entry name" value="ISP domain"/>
    <property type="match status" value="1"/>
</dbReference>
<name>Q7K7B5_DROME</name>
<dbReference type="EMBL" id="AL031765">
    <property type="protein sequence ID" value="CAA21128.1"/>
    <property type="molecule type" value="Genomic_DNA"/>
</dbReference>
<dbReference type="InterPro" id="IPR036922">
    <property type="entry name" value="Rieske_2Fe-2S_sf"/>
</dbReference>
<keyword evidence="3" id="KW-0285">Flavoprotein</keyword>
<evidence type="ECO:0000313" key="12">
    <source>
        <dbReference type="EMBL" id="CAA21128.1"/>
    </source>
</evidence>
<evidence type="ECO:0000256" key="5">
    <source>
        <dbReference type="ARBA" id="ARBA00022723"/>
    </source>
</evidence>
<feature type="domain" description="Rieske" evidence="11">
    <location>
        <begin position="130"/>
        <end position="226"/>
    </location>
</feature>
<dbReference type="InterPro" id="IPR017941">
    <property type="entry name" value="Rieske_2Fe-2S"/>
</dbReference>
<dbReference type="GO" id="GO:0046872">
    <property type="term" value="F:metal ion binding"/>
    <property type="evidence" value="ECO:0007669"/>
    <property type="project" value="UniProtKB-KW"/>
</dbReference>
<keyword evidence="9" id="KW-0411">Iron-sulfur</keyword>
<dbReference type="CDD" id="cd03478">
    <property type="entry name" value="Rieske_AIFL_N"/>
    <property type="match status" value="1"/>
</dbReference>
<comment type="cofactor">
    <cofactor evidence="1">
        <name>FAD</name>
        <dbReference type="ChEBI" id="CHEBI:57692"/>
    </cofactor>
</comment>
<feature type="region of interest" description="Disordered" evidence="10">
    <location>
        <begin position="81"/>
        <end position="127"/>
    </location>
</feature>
<protein>
    <submittedName>
        <fullName evidence="12">EG:22E5.5 protein</fullName>
    </submittedName>
</protein>
<dbReference type="GO" id="GO:0051537">
    <property type="term" value="F:2 iron, 2 sulfur cluster binding"/>
    <property type="evidence" value="ECO:0007669"/>
    <property type="project" value="UniProtKB-KW"/>
</dbReference>
<keyword evidence="5" id="KW-0479">Metal-binding</keyword>
<dbReference type="FlyBase" id="FBgn0289578">
    <property type="gene designation" value="CG4199"/>
</dbReference>
<gene>
    <name evidence="12" type="primary">EG:22E5.5</name>
    <name evidence="13" type="ORF">CG4199</name>
</gene>
<dbReference type="Pfam" id="PF07992">
    <property type="entry name" value="Pyr_redox_2"/>
    <property type="match status" value="1"/>
</dbReference>
<keyword evidence="7" id="KW-0560">Oxidoreductase</keyword>
<evidence type="ECO:0000256" key="3">
    <source>
        <dbReference type="ARBA" id="ARBA00022630"/>
    </source>
</evidence>
<evidence type="ECO:0000259" key="11">
    <source>
        <dbReference type="PROSITE" id="PS51296"/>
    </source>
</evidence>
<dbReference type="InterPro" id="IPR036188">
    <property type="entry name" value="FAD/NAD-bd_sf"/>
</dbReference>
<evidence type="ECO:0000256" key="9">
    <source>
        <dbReference type="ARBA" id="ARBA00023014"/>
    </source>
</evidence>
<feature type="compositionally biased region" description="Low complexity" evidence="10">
    <location>
        <begin position="109"/>
        <end position="124"/>
    </location>
</feature>
<evidence type="ECO:0000256" key="2">
    <source>
        <dbReference type="ARBA" id="ARBA00006442"/>
    </source>
</evidence>
<accession>Q7K7B5</accession>
<dbReference type="Pfam" id="PF00355">
    <property type="entry name" value="Rieske"/>
    <property type="match status" value="1"/>
</dbReference>
<keyword evidence="4" id="KW-0001">2Fe-2S</keyword>
<keyword evidence="8" id="KW-0408">Iron</keyword>
<dbReference type="AGR" id="FB:FBgn0289578"/>
<dbReference type="Bgee" id="FBgn0025628">
    <property type="expression patterns" value="Expressed in fat body cell in dorsal vessel heart and 190 other cell types or tissues"/>
</dbReference>
<evidence type="ECO:0000313" key="13">
    <source>
        <dbReference type="FlyBase" id="FBgn0289578"/>
    </source>
</evidence>
<dbReference type="SMR" id="Q7K7B5"/>
<proteinExistence type="inferred from homology"/>
<dbReference type="PANTHER" id="PTHR43557">
    <property type="entry name" value="APOPTOSIS-INDUCING FACTOR 1"/>
    <property type="match status" value="1"/>
</dbReference>
<dbReference type="OrthoDB" id="432169at2759"/>
<evidence type="ECO:0000256" key="1">
    <source>
        <dbReference type="ARBA" id="ARBA00001974"/>
    </source>
</evidence>
<dbReference type="PANTHER" id="PTHR43557:SF2">
    <property type="entry name" value="RIESKE DOMAIN-CONTAINING PROTEIN-RELATED"/>
    <property type="match status" value="1"/>
</dbReference>
<dbReference type="PRINTS" id="PR00411">
    <property type="entry name" value="PNDRDTASEI"/>
</dbReference>
<dbReference type="VEuPathDB" id="VectorBase:FBgn0025628"/>
<dbReference type="PROSITE" id="PS51296">
    <property type="entry name" value="RIESKE"/>
    <property type="match status" value="1"/>
</dbReference>
<sequence length="665" mass="73251">MLDWPFCLSVSKVGGLQIRKKWQSPRTALSLVKTKRAFEGLLRIRKLPSSQSWRILNAPSFASHINNRLLNTMGSVNCKEYKTTGSTPKKEKSTGGAVGSYQSKCSNQSPSTTMSTEESSPDSEYTSAVPVDCRVTDLKENEMKQVDFDEDTRVLLVKQNDRLLAVGAKCTHYGAPLQTGALGLGRVRCPWHGACFNLENGDIEDFPGLDSLPCYRVEVGNEGQVMLRAKRSDLVNNKRLKNMVRRKPDDQRVFIVVGGGPSGAVAVETIRQEGFTGRLIFVCREDYLPYDRVKISKAMNLEIEQLRFRDEEFYKEYDIELWQGVAAEKLDTAQKELHCSNGYVVKYDKIYLATGCSAFRPPIPGVNLENVRTVRELADTKAILASITPESRVVCLGSSFIALEAAAGLVSKVQSVTVVGRENVPLKAAFGAEIGQRVLQLFEDNKVVMRMESGIAEIVGNEDGKVSEVVLVDDTRLPCDLLILGTGSKLNTQFLAKSGVKVNRNGSVDVTDFLESNVPDVYVGGDIANAHIHGLAHDRVNIGHYQLAQYHGRVAAINMCGGVKKLEAVPFFFTLIFGKGIRYAGHGSYKDVIIDGSMEDFKFVAYFINEADTVTAVASCGRDPIVAQFAELISQGKCLGRGQIEDPATREDWTKKLGQPLPQVR</sequence>
<keyword evidence="6" id="KW-0274">FAD</keyword>
<dbReference type="Gene3D" id="3.30.390.30">
    <property type="match status" value="1"/>
</dbReference>
<dbReference type="ExpressionAtlas" id="Q7K7B5">
    <property type="expression patterns" value="baseline and differential"/>
</dbReference>
<evidence type="ECO:0000256" key="6">
    <source>
        <dbReference type="ARBA" id="ARBA00022827"/>
    </source>
</evidence>
<dbReference type="InterPro" id="IPR050446">
    <property type="entry name" value="FAD-oxidoreductase/Apoptosis"/>
</dbReference>
<evidence type="ECO:0000256" key="7">
    <source>
        <dbReference type="ARBA" id="ARBA00023002"/>
    </source>
</evidence>
<dbReference type="InterPro" id="IPR023753">
    <property type="entry name" value="FAD/NAD-binding_dom"/>
</dbReference>
<dbReference type="Gene3D" id="3.50.50.60">
    <property type="entry name" value="FAD/NAD(P)-binding domain"/>
    <property type="match status" value="2"/>
</dbReference>
<reference evidence="12" key="2">
    <citation type="submission" date="1999-04" db="EMBL/GenBank/DDBJ databases">
        <authorList>
            <person name="Benos P."/>
        </authorList>
    </citation>
    <scope>NUCLEOTIDE SEQUENCE</scope>
</reference>
<organism evidence="12">
    <name type="scientific">Drosophila melanogaster</name>
    <name type="common">Fruit fly</name>
    <dbReference type="NCBI Taxonomy" id="7227"/>
    <lineage>
        <taxon>Eukaryota</taxon>
        <taxon>Metazoa</taxon>
        <taxon>Ecdysozoa</taxon>
        <taxon>Arthropoda</taxon>
        <taxon>Hexapoda</taxon>
        <taxon>Insecta</taxon>
        <taxon>Pterygota</taxon>
        <taxon>Neoptera</taxon>
        <taxon>Endopterygota</taxon>
        <taxon>Diptera</taxon>
        <taxon>Brachycera</taxon>
        <taxon>Muscomorpha</taxon>
        <taxon>Ephydroidea</taxon>
        <taxon>Drosophilidae</taxon>
        <taxon>Drosophila</taxon>
        <taxon>Sophophora</taxon>
    </lineage>
</organism>
<dbReference type="SUPFAM" id="SSF51905">
    <property type="entry name" value="FAD/NAD(P)-binding domain"/>
    <property type="match status" value="2"/>
</dbReference>
<dbReference type="GO" id="GO:0016491">
    <property type="term" value="F:oxidoreductase activity"/>
    <property type="evidence" value="ECO:0007669"/>
    <property type="project" value="UniProtKB-KW"/>
</dbReference>
<dbReference type="AlphaFoldDB" id="Q7K7B5"/>
<dbReference type="SUPFAM" id="SSF55424">
    <property type="entry name" value="FAD/NAD-linked reductases, dimerisation (C-terminal) domain"/>
    <property type="match status" value="1"/>
</dbReference>